<dbReference type="Proteomes" id="UP001165065">
    <property type="component" value="Unassembled WGS sequence"/>
</dbReference>
<organism evidence="1 2">
    <name type="scientific">Triparma columacea</name>
    <dbReference type="NCBI Taxonomy" id="722753"/>
    <lineage>
        <taxon>Eukaryota</taxon>
        <taxon>Sar</taxon>
        <taxon>Stramenopiles</taxon>
        <taxon>Ochrophyta</taxon>
        <taxon>Bolidophyceae</taxon>
        <taxon>Parmales</taxon>
        <taxon>Triparmaceae</taxon>
        <taxon>Triparma</taxon>
    </lineage>
</organism>
<name>A0A9W7GH64_9STRA</name>
<dbReference type="Gene3D" id="1.10.2020.10">
    <property type="entry name" value="uronate isomerase, domain 2, chain A"/>
    <property type="match status" value="1"/>
</dbReference>
<dbReference type="SUPFAM" id="SSF51556">
    <property type="entry name" value="Metallo-dependent hydrolases"/>
    <property type="match status" value="1"/>
</dbReference>
<dbReference type="PANTHER" id="PTHR43362:SF1">
    <property type="entry name" value="MANNITOL DEHYDROGENASE 2-RELATED"/>
    <property type="match status" value="1"/>
</dbReference>
<evidence type="ECO:0000313" key="1">
    <source>
        <dbReference type="EMBL" id="GMI44025.1"/>
    </source>
</evidence>
<comment type="caution">
    <text evidence="1">The sequence shown here is derived from an EMBL/GenBank/DDBJ whole genome shotgun (WGS) entry which is preliminary data.</text>
</comment>
<dbReference type="OrthoDB" id="418169at2759"/>
<dbReference type="AlphaFoldDB" id="A0A9W7GH64"/>
<dbReference type="PANTHER" id="PTHR43362">
    <property type="entry name" value="MANNITOL DEHYDROGENASE DSF1-RELATED"/>
    <property type="match status" value="1"/>
</dbReference>
<gene>
    <name evidence="1" type="ORF">TrCOL_g12717</name>
</gene>
<evidence type="ECO:0000313" key="2">
    <source>
        <dbReference type="Proteomes" id="UP001165065"/>
    </source>
</evidence>
<accession>A0A9W7GH64</accession>
<proteinExistence type="predicted"/>
<dbReference type="InterPro" id="IPR013328">
    <property type="entry name" value="6PGD_dom2"/>
</dbReference>
<dbReference type="GO" id="GO:0016616">
    <property type="term" value="F:oxidoreductase activity, acting on the CH-OH group of donors, NAD or NADP as acceptor"/>
    <property type="evidence" value="ECO:0007669"/>
    <property type="project" value="TreeGrafter"/>
</dbReference>
<sequence length="1021" mass="111837">MAPSTALILGSGRFIRAVLVPPLVASGIDVHIYQPRGVSFCESLSMESGSREKGHYLNDVTYEVDTISFDNVTSTDVIGPIKTASTLASEKGFNSMLTLTPSLIGIGVTEAGICFNSIPMRALVAALFVNIKTQTKISVVNTDNVMDNGVVIKGIIKDLITKAPDDADFADYSWVTTGTFSPSTSTTVATTSAFLDYLDSSVTFHTSMVDRIVSHRKGSNPFNQIPSCEPLPPKAICIADPKSTLPDFMVTLPEKYGIIVRTEEQLKADIELKLRVANGTHSPLASVLALNGYSTTGMLSKGSQDADRIMGLLDSYYKSSVMPSAVSSIPVEPLAVDSTYSSWRQRLQHPGFGLSSFFICQNAAQKVGVRIVPTVNGLDSPTVDCCVSTALMLMFLTPEAENGGGGGTYQGKAKKWEGQEEEEYAPGLTCKGEGGKYTFKCACEVEAGGKTLNLPDALFMARRGALSLLEVVKNFLSGQKTKDDALEVFAGGVCYFYERFAKGDKIMDVLAEVQGKEGVFVDGGGTDAKAVAGSESDSFYYLHYKRSPFPDHSLVLSNTELTPSTSSSEMLGWVKSEVANADIIDLHTHLLPSTHGMLHLRGIDELLTYHYLIAEYFLTAPVAVTPEVLYKKTKQKQAEIVWQALFVDRSPMSEATRGVCTVLQRLGLGEALRRKDLVEIRKFYQKYRANPEIFEEMIFAEAGVRYAIMTNIPFDSNEVSHWRPKTKPYSGRYRSALRVDPLLAGDTKTLEKALSLNGYKNTLEGAKQYLRDWVDTMKPEYMMASTPKEFRIGDGKVGGGVNEDDMNVVGGFAEATKSGAFGEGCCEGDGGEVLPTIIDEDSDLLSEVLIKVCEEKGLPIALKIGCVRGVNPRLKSAGDGVVAFADTECLTRLCARFPNVKFLATFLSLNNQHEAIVITSKFPNLHLYGCWWFVNNPSMIKDITTMRVEMLGCNFTFQHSDCRVLDQLLYKWAHSRGVLCKVLVEEVKKMVETGCRYTVRDLRRDVKMLTGGAYEEFMGNV</sequence>
<dbReference type="InterPro" id="IPR032466">
    <property type="entry name" value="Metal_Hydrolase"/>
</dbReference>
<dbReference type="Gene3D" id="3.40.50.720">
    <property type="entry name" value="NAD(P)-binding Rossmann-like Domain"/>
    <property type="match status" value="1"/>
</dbReference>
<keyword evidence="2" id="KW-1185">Reference proteome</keyword>
<dbReference type="EMBL" id="BRYA01001466">
    <property type="protein sequence ID" value="GMI44025.1"/>
    <property type="molecule type" value="Genomic_DNA"/>
</dbReference>
<dbReference type="InterPro" id="IPR050988">
    <property type="entry name" value="Mannitol_DH/Oxidoreductase"/>
</dbReference>
<protein>
    <submittedName>
        <fullName evidence="1">Uncharacterized protein</fullName>
    </submittedName>
</protein>
<dbReference type="SUPFAM" id="SSF51735">
    <property type="entry name" value="NAD(P)-binding Rossmann-fold domains"/>
    <property type="match status" value="1"/>
</dbReference>
<dbReference type="Gene3D" id="1.10.1040.10">
    <property type="entry name" value="N-(1-d-carboxylethyl)-l-norvaline Dehydrogenase, domain 2"/>
    <property type="match status" value="1"/>
</dbReference>
<reference evidence="2" key="1">
    <citation type="journal article" date="2023" name="Commun. Biol.">
        <title>Genome analysis of Parmales, the sister group of diatoms, reveals the evolutionary specialization of diatoms from phago-mixotrophs to photoautotrophs.</title>
        <authorList>
            <person name="Ban H."/>
            <person name="Sato S."/>
            <person name="Yoshikawa S."/>
            <person name="Yamada K."/>
            <person name="Nakamura Y."/>
            <person name="Ichinomiya M."/>
            <person name="Sato N."/>
            <person name="Blanc-Mathieu R."/>
            <person name="Endo H."/>
            <person name="Kuwata A."/>
            <person name="Ogata H."/>
        </authorList>
    </citation>
    <scope>NUCLEOTIDE SEQUENCE [LARGE SCALE GENOMIC DNA]</scope>
</reference>
<dbReference type="Gene3D" id="3.20.20.140">
    <property type="entry name" value="Metal-dependent hydrolases"/>
    <property type="match status" value="1"/>
</dbReference>
<dbReference type="InterPro" id="IPR036291">
    <property type="entry name" value="NAD(P)-bd_dom_sf"/>
</dbReference>